<dbReference type="AlphaFoldDB" id="A0AAV2MYE7"/>
<reference evidence="1" key="1">
    <citation type="submission" date="2024-04" db="EMBL/GenBank/DDBJ databases">
        <authorList>
            <consortium name="Molecular Ecology Group"/>
        </authorList>
    </citation>
    <scope>NUCLEOTIDE SEQUENCE</scope>
</reference>
<proteinExistence type="predicted"/>
<dbReference type="EMBL" id="CAXIPU020000446">
    <property type="protein sequence ID" value="CAL1672099.1"/>
    <property type="molecule type" value="Genomic_DNA"/>
</dbReference>
<keyword evidence="2" id="KW-1185">Reference proteome</keyword>
<accession>A0AAV2MYE7</accession>
<evidence type="ECO:0000313" key="2">
    <source>
        <dbReference type="Proteomes" id="UP001497644"/>
    </source>
</evidence>
<gene>
    <name evidence="1" type="ORF">LPLAT_LOCUS5505</name>
</gene>
<evidence type="ECO:0000313" key="1">
    <source>
        <dbReference type="EMBL" id="CAL1672099.1"/>
    </source>
</evidence>
<dbReference type="Proteomes" id="UP001497644">
    <property type="component" value="Unassembled WGS sequence"/>
</dbReference>
<protein>
    <submittedName>
        <fullName evidence="1">Uncharacterized protein</fullName>
    </submittedName>
</protein>
<organism evidence="1 2">
    <name type="scientific">Lasius platythorax</name>
    <dbReference type="NCBI Taxonomy" id="488582"/>
    <lineage>
        <taxon>Eukaryota</taxon>
        <taxon>Metazoa</taxon>
        <taxon>Ecdysozoa</taxon>
        <taxon>Arthropoda</taxon>
        <taxon>Hexapoda</taxon>
        <taxon>Insecta</taxon>
        <taxon>Pterygota</taxon>
        <taxon>Neoptera</taxon>
        <taxon>Endopterygota</taxon>
        <taxon>Hymenoptera</taxon>
        <taxon>Apocrita</taxon>
        <taxon>Aculeata</taxon>
        <taxon>Formicoidea</taxon>
        <taxon>Formicidae</taxon>
        <taxon>Formicinae</taxon>
        <taxon>Lasius</taxon>
        <taxon>Lasius</taxon>
    </lineage>
</organism>
<sequence length="68" mass="7538">MNQVGCESKLKLENVLYVRDFESGLISVRVLDIEDYTILIKNGVLTVCRNGVEFAVGTARHCKGTCMS</sequence>
<comment type="caution">
    <text evidence="1">The sequence shown here is derived from an EMBL/GenBank/DDBJ whole genome shotgun (WGS) entry which is preliminary data.</text>
</comment>
<name>A0AAV2MYE7_9HYME</name>